<dbReference type="EMBL" id="VOTZ01000008">
    <property type="protein sequence ID" value="MCQ1538346.1"/>
    <property type="molecule type" value="Genomic_DNA"/>
</dbReference>
<gene>
    <name evidence="1" type="ORF">FTO68_04995</name>
</gene>
<name>A0ABD4TIR3_9EURY</name>
<dbReference type="RefSeq" id="WP_255332288.1">
    <property type="nucleotide sequence ID" value="NZ_VOTZ01000008.1"/>
</dbReference>
<dbReference type="Proteomes" id="UP001524383">
    <property type="component" value="Unassembled WGS sequence"/>
</dbReference>
<protein>
    <submittedName>
        <fullName evidence="1">TIGR04255 family protein</fullName>
    </submittedName>
</protein>
<accession>A0ABD4TIR3</accession>
<evidence type="ECO:0000313" key="2">
    <source>
        <dbReference type="Proteomes" id="UP001524383"/>
    </source>
</evidence>
<keyword evidence="2" id="KW-1185">Reference proteome</keyword>
<proteinExistence type="predicted"/>
<sequence length="246" mass="28760">MVSYRNPPVIEAVCEFRFPQDTQWPKDIADQLYEKVKDAFPHKVIHKVQELEITAKEDKIGHKIIPIERVTLQSEKPRIQLHIGNRILSIHCLQPYPSWAVFLPSIQMAFNTIQKITTITGIDRIGLLYLDKIEIPQDGGSLSEYFNFHPFLGEKLPKDFVNFIVGCEFPYANMRDICRLQLTRGIQERHGHSTFILSTDYYLAKRQMISHEEVDEWLENAHREVREIFEGSITDKMRTCFELEGN</sequence>
<evidence type="ECO:0000313" key="1">
    <source>
        <dbReference type="EMBL" id="MCQ1538346.1"/>
    </source>
</evidence>
<dbReference type="NCBIfam" id="TIGR04255">
    <property type="entry name" value="sporadTIGR04255"/>
    <property type="match status" value="1"/>
</dbReference>
<dbReference type="AlphaFoldDB" id="A0ABD4TIR3"/>
<organism evidence="1 2">
    <name type="scientific">Methanocalculus taiwanensis</name>
    <dbReference type="NCBI Taxonomy" id="106207"/>
    <lineage>
        <taxon>Archaea</taxon>
        <taxon>Methanobacteriati</taxon>
        <taxon>Methanobacteriota</taxon>
        <taxon>Stenosarchaea group</taxon>
        <taxon>Methanomicrobia</taxon>
        <taxon>Methanomicrobiales</taxon>
        <taxon>Methanocalculaceae</taxon>
        <taxon>Methanocalculus</taxon>
    </lineage>
</organism>
<reference evidence="1 2" key="1">
    <citation type="submission" date="2019-08" db="EMBL/GenBank/DDBJ databases">
        <authorList>
            <person name="Chen S.-C."/>
            <person name="Lai M.-C."/>
            <person name="You Y.-T."/>
        </authorList>
    </citation>
    <scope>NUCLEOTIDE SEQUENCE [LARGE SCALE GENOMIC DNA]</scope>
    <source>
        <strain evidence="1 2">P2F9704a</strain>
    </source>
</reference>
<dbReference type="InterPro" id="IPR026349">
    <property type="entry name" value="CHP04255"/>
</dbReference>
<comment type="caution">
    <text evidence="1">The sequence shown here is derived from an EMBL/GenBank/DDBJ whole genome shotgun (WGS) entry which is preliminary data.</text>
</comment>